<dbReference type="PANTHER" id="PTHR44846:SF17">
    <property type="entry name" value="GNTR-FAMILY TRANSCRIPTIONAL REGULATOR"/>
    <property type="match status" value="1"/>
</dbReference>
<dbReference type="Gene3D" id="3.40.1410.10">
    <property type="entry name" value="Chorismate lyase-like"/>
    <property type="match status" value="1"/>
</dbReference>
<evidence type="ECO:0000313" key="6">
    <source>
        <dbReference type="EMBL" id="KTF04456.1"/>
    </source>
</evidence>
<keyword evidence="3" id="KW-0804">Transcription</keyword>
<sequence length="305" mass="32951">MTDAERAEARAAGADGSVVASSDRAGAAGVGSAGRGAGGAGSAGQGGVGSLEASSRTSGVRWEPTVVLDRTSSQPLHAQISAPIKRAILEGHLLPGTRIENEVSMSRRLNVSRPTTRQALQTLVDAGFLLRRRGVGTVVAPQPKRQLMRLPSLHEEIKATGHASTTEILNYNHRRATDAIAEQLGIPIDTPVVELERLRKRDGVPVAILYNWLPAKITPPREKLEDHGLYELLREAGVEPTSTTQSVGAERPDRREAKLLAISLRDPVLTIDRTAFDPSGHIIEWGFHIYRADLYRYESTVFAQA</sequence>
<dbReference type="GO" id="GO:0045892">
    <property type="term" value="P:negative regulation of DNA-templated transcription"/>
    <property type="evidence" value="ECO:0007669"/>
    <property type="project" value="TreeGrafter"/>
</dbReference>
<evidence type="ECO:0000259" key="5">
    <source>
        <dbReference type="PROSITE" id="PS50949"/>
    </source>
</evidence>
<dbReference type="Gene3D" id="1.10.10.10">
    <property type="entry name" value="Winged helix-like DNA-binding domain superfamily/Winged helix DNA-binding domain"/>
    <property type="match status" value="1"/>
</dbReference>
<dbReference type="SUPFAM" id="SSF64288">
    <property type="entry name" value="Chorismate lyase-like"/>
    <property type="match status" value="1"/>
</dbReference>
<dbReference type="InterPro" id="IPR050679">
    <property type="entry name" value="Bact_HTH_transcr_reg"/>
</dbReference>
<comment type="caution">
    <text evidence="6">The sequence shown here is derived from an EMBL/GenBank/DDBJ whole genome shotgun (WGS) entry which is preliminary data.</text>
</comment>
<accession>A0A0W1KKA5</accession>
<dbReference type="SUPFAM" id="SSF46785">
    <property type="entry name" value="Winged helix' DNA-binding domain"/>
    <property type="match status" value="1"/>
</dbReference>
<organism evidence="6 7">
    <name type="scientific">Trueperella bernardiae</name>
    <dbReference type="NCBI Taxonomy" id="59561"/>
    <lineage>
        <taxon>Bacteria</taxon>
        <taxon>Bacillati</taxon>
        <taxon>Actinomycetota</taxon>
        <taxon>Actinomycetes</taxon>
        <taxon>Actinomycetales</taxon>
        <taxon>Actinomycetaceae</taxon>
        <taxon>Trueperella</taxon>
    </lineage>
</organism>
<name>A0A0W1KKA5_9ACTO</name>
<gene>
    <name evidence="6" type="primary">yurK</name>
    <name evidence="6" type="ORF">AQZ59_00437</name>
</gene>
<evidence type="ECO:0000256" key="3">
    <source>
        <dbReference type="ARBA" id="ARBA00023163"/>
    </source>
</evidence>
<dbReference type="GO" id="GO:0003700">
    <property type="term" value="F:DNA-binding transcription factor activity"/>
    <property type="evidence" value="ECO:0007669"/>
    <property type="project" value="InterPro"/>
</dbReference>
<dbReference type="RefSeq" id="WP_062612750.1">
    <property type="nucleotide sequence ID" value="NZ_CALTZF010000007.1"/>
</dbReference>
<dbReference type="Pfam" id="PF00392">
    <property type="entry name" value="GntR"/>
    <property type="match status" value="1"/>
</dbReference>
<keyword evidence="1" id="KW-0805">Transcription regulation</keyword>
<feature type="compositionally biased region" description="Low complexity" evidence="4">
    <location>
        <begin position="10"/>
        <end position="27"/>
    </location>
</feature>
<feature type="domain" description="HTH gntR-type" evidence="5">
    <location>
        <begin position="74"/>
        <end position="142"/>
    </location>
</feature>
<dbReference type="PANTHER" id="PTHR44846">
    <property type="entry name" value="MANNOSYL-D-GLYCERATE TRANSPORT/METABOLISM SYSTEM REPRESSOR MNGR-RELATED"/>
    <property type="match status" value="1"/>
</dbReference>
<dbReference type="AlphaFoldDB" id="A0A0W1KKA5"/>
<keyword evidence="2" id="KW-0238">DNA-binding</keyword>
<protein>
    <submittedName>
        <fullName evidence="6">Putative HTH-type transcriptional regulator YurK</fullName>
    </submittedName>
</protein>
<dbReference type="InterPro" id="IPR036390">
    <property type="entry name" value="WH_DNA-bd_sf"/>
</dbReference>
<dbReference type="InterPro" id="IPR011663">
    <property type="entry name" value="UTRA"/>
</dbReference>
<dbReference type="Proteomes" id="UP000054404">
    <property type="component" value="Unassembled WGS sequence"/>
</dbReference>
<reference evidence="6 7" key="1">
    <citation type="submission" date="2015-11" db="EMBL/GenBank/DDBJ databases">
        <title>Draft Genome Sequence of the Type Strain Trueperella bernardiae LCDC 89-0504T, Isolated from Blood Culture.</title>
        <authorList>
            <person name="Bernier A.-M."/>
            <person name="Bernard K."/>
        </authorList>
    </citation>
    <scope>NUCLEOTIDE SEQUENCE [LARGE SCALE GENOMIC DNA]</scope>
    <source>
        <strain evidence="6 7">LCDC 89-0504</strain>
    </source>
</reference>
<dbReference type="GO" id="GO:0003677">
    <property type="term" value="F:DNA binding"/>
    <property type="evidence" value="ECO:0007669"/>
    <property type="project" value="UniProtKB-KW"/>
</dbReference>
<proteinExistence type="predicted"/>
<keyword evidence="7" id="KW-1185">Reference proteome</keyword>
<evidence type="ECO:0000313" key="7">
    <source>
        <dbReference type="Proteomes" id="UP000054404"/>
    </source>
</evidence>
<dbReference type="EMBL" id="LNIZ01000002">
    <property type="protein sequence ID" value="KTF04456.1"/>
    <property type="molecule type" value="Genomic_DNA"/>
</dbReference>
<evidence type="ECO:0000256" key="4">
    <source>
        <dbReference type="SAM" id="MobiDB-lite"/>
    </source>
</evidence>
<dbReference type="STRING" id="59561.AQZ59_00437"/>
<dbReference type="SMART" id="SM00345">
    <property type="entry name" value="HTH_GNTR"/>
    <property type="match status" value="1"/>
</dbReference>
<feature type="region of interest" description="Disordered" evidence="4">
    <location>
        <begin position="1"/>
        <end position="61"/>
    </location>
</feature>
<dbReference type="OrthoDB" id="3194402at2"/>
<dbReference type="PROSITE" id="PS50949">
    <property type="entry name" value="HTH_GNTR"/>
    <property type="match status" value="1"/>
</dbReference>
<dbReference type="PATRIC" id="fig|59561.3.peg.431"/>
<feature type="compositionally biased region" description="Gly residues" evidence="4">
    <location>
        <begin position="28"/>
        <end position="49"/>
    </location>
</feature>
<dbReference type="SMART" id="SM00866">
    <property type="entry name" value="UTRA"/>
    <property type="match status" value="1"/>
</dbReference>
<dbReference type="Pfam" id="PF07702">
    <property type="entry name" value="UTRA"/>
    <property type="match status" value="1"/>
</dbReference>
<evidence type="ECO:0000256" key="2">
    <source>
        <dbReference type="ARBA" id="ARBA00023125"/>
    </source>
</evidence>
<dbReference type="InterPro" id="IPR000524">
    <property type="entry name" value="Tscrpt_reg_HTH_GntR"/>
</dbReference>
<dbReference type="CDD" id="cd07377">
    <property type="entry name" value="WHTH_GntR"/>
    <property type="match status" value="1"/>
</dbReference>
<evidence type="ECO:0000256" key="1">
    <source>
        <dbReference type="ARBA" id="ARBA00023015"/>
    </source>
</evidence>
<dbReference type="InterPro" id="IPR036388">
    <property type="entry name" value="WH-like_DNA-bd_sf"/>
</dbReference>
<dbReference type="InterPro" id="IPR028978">
    <property type="entry name" value="Chorismate_lyase_/UTRA_dom_sf"/>
</dbReference>